<keyword evidence="5" id="KW-0808">Transferase</keyword>
<dbReference type="Gene3D" id="3.40.50.300">
    <property type="entry name" value="P-loop containing nucleotide triphosphate hydrolases"/>
    <property type="match status" value="1"/>
</dbReference>
<dbReference type="AlphaFoldDB" id="A0A0U2ZKV2"/>
<dbReference type="PANTHER" id="PTHR10695:SF46">
    <property type="entry name" value="BIFUNCTIONAL COENZYME A SYNTHASE-RELATED"/>
    <property type="match status" value="1"/>
</dbReference>
<evidence type="ECO:0000256" key="4">
    <source>
        <dbReference type="ARBA" id="ARBA00022993"/>
    </source>
</evidence>
<keyword evidence="8" id="KW-1185">Reference proteome</keyword>
<dbReference type="PROSITE" id="PS51219">
    <property type="entry name" value="DPCK"/>
    <property type="match status" value="1"/>
</dbReference>
<dbReference type="InterPro" id="IPR027417">
    <property type="entry name" value="P-loop_NTPase"/>
</dbReference>
<sequence>MSHLLVGLTGGIGSGKTQVSDLFAALGVSVIDADILARELVAPGMPALKAIRQKFGDAVLDNNGELNRRQLRERVFSDPEQKAWLDNLLHPLIRHELIKQAREAPSEYAILAVPLLVENQLNKLTDRTLVIDVEPQRQLERVVSRDRVSEQQVRNIISHQASREDRLAVADDVIDNNGEISQLAPQVQKLHEKYLKLAKINLKA</sequence>
<dbReference type="NCBIfam" id="TIGR00152">
    <property type="entry name" value="dephospho-CoA kinase"/>
    <property type="match status" value="1"/>
</dbReference>
<dbReference type="EC" id="2.7.1.24" evidence="5 6"/>
<keyword evidence="3 5" id="KW-0067">ATP-binding</keyword>
<dbReference type="KEGG" id="lal:AT746_16135"/>
<keyword evidence="2 5" id="KW-0547">Nucleotide-binding</keyword>
<keyword evidence="5 7" id="KW-0418">Kinase</keyword>
<organism evidence="7 8">
    <name type="scientific">Lacimicrobium alkaliphilum</name>
    <dbReference type="NCBI Taxonomy" id="1526571"/>
    <lineage>
        <taxon>Bacteria</taxon>
        <taxon>Pseudomonadati</taxon>
        <taxon>Pseudomonadota</taxon>
        <taxon>Gammaproteobacteria</taxon>
        <taxon>Alteromonadales</taxon>
        <taxon>Alteromonadaceae</taxon>
        <taxon>Lacimicrobium</taxon>
    </lineage>
</organism>
<comment type="similarity">
    <text evidence="1 5">Belongs to the CoaE family.</text>
</comment>
<keyword evidence="4 5" id="KW-0173">Coenzyme A biosynthesis</keyword>
<evidence type="ECO:0000313" key="8">
    <source>
        <dbReference type="Proteomes" id="UP000068447"/>
    </source>
</evidence>
<comment type="catalytic activity">
    <reaction evidence="5">
        <text>3'-dephospho-CoA + ATP = ADP + CoA + H(+)</text>
        <dbReference type="Rhea" id="RHEA:18245"/>
        <dbReference type="ChEBI" id="CHEBI:15378"/>
        <dbReference type="ChEBI" id="CHEBI:30616"/>
        <dbReference type="ChEBI" id="CHEBI:57287"/>
        <dbReference type="ChEBI" id="CHEBI:57328"/>
        <dbReference type="ChEBI" id="CHEBI:456216"/>
        <dbReference type="EC" id="2.7.1.24"/>
    </reaction>
</comment>
<protein>
    <recommendedName>
        <fullName evidence="5 6">Dephospho-CoA kinase</fullName>
        <ecNumber evidence="5 6">2.7.1.24</ecNumber>
    </recommendedName>
    <alternativeName>
        <fullName evidence="5">Dephosphocoenzyme A kinase</fullName>
    </alternativeName>
</protein>
<dbReference type="Pfam" id="PF01121">
    <property type="entry name" value="CoaE"/>
    <property type="match status" value="1"/>
</dbReference>
<feature type="binding site" evidence="5">
    <location>
        <begin position="13"/>
        <end position="18"/>
    </location>
    <ligand>
        <name>ATP</name>
        <dbReference type="ChEBI" id="CHEBI:30616"/>
    </ligand>
</feature>
<accession>A0A0U2ZKV2</accession>
<dbReference type="OrthoDB" id="9812943at2"/>
<evidence type="ECO:0000256" key="6">
    <source>
        <dbReference type="NCBIfam" id="TIGR00152"/>
    </source>
</evidence>
<comment type="function">
    <text evidence="5">Catalyzes the phosphorylation of the 3'-hydroxyl group of dephosphocoenzyme A to form coenzyme A.</text>
</comment>
<reference evidence="7 8" key="1">
    <citation type="submission" date="2015-12" db="EMBL/GenBank/DDBJ databases">
        <title>Complete genome of Lacimicrobium alkaliphilum KCTC 32984.</title>
        <authorList>
            <person name="Kim S.-G."/>
            <person name="Lee Y.-J."/>
        </authorList>
    </citation>
    <scope>NUCLEOTIDE SEQUENCE [LARGE SCALE GENOMIC DNA]</scope>
    <source>
        <strain evidence="7 8">YelD216</strain>
    </source>
</reference>
<dbReference type="EMBL" id="CP013650">
    <property type="protein sequence ID" value="ALS99639.1"/>
    <property type="molecule type" value="Genomic_DNA"/>
</dbReference>
<dbReference type="STRING" id="1526571.AT746_16135"/>
<evidence type="ECO:0000256" key="2">
    <source>
        <dbReference type="ARBA" id="ARBA00022741"/>
    </source>
</evidence>
<dbReference type="GO" id="GO:0005524">
    <property type="term" value="F:ATP binding"/>
    <property type="evidence" value="ECO:0007669"/>
    <property type="project" value="UniProtKB-UniRule"/>
</dbReference>
<dbReference type="InterPro" id="IPR001977">
    <property type="entry name" value="Depp_CoAkinase"/>
</dbReference>
<keyword evidence="5" id="KW-0963">Cytoplasm</keyword>
<dbReference type="RefSeq" id="WP_062482376.1">
    <property type="nucleotide sequence ID" value="NZ_CP013650.1"/>
</dbReference>
<evidence type="ECO:0000256" key="5">
    <source>
        <dbReference type="HAMAP-Rule" id="MF_00376"/>
    </source>
</evidence>
<dbReference type="GO" id="GO:0015937">
    <property type="term" value="P:coenzyme A biosynthetic process"/>
    <property type="evidence" value="ECO:0007669"/>
    <property type="project" value="UniProtKB-UniRule"/>
</dbReference>
<dbReference type="HAMAP" id="MF_00376">
    <property type="entry name" value="Dephospho_CoA_kinase"/>
    <property type="match status" value="1"/>
</dbReference>
<dbReference type="GO" id="GO:0004140">
    <property type="term" value="F:dephospho-CoA kinase activity"/>
    <property type="evidence" value="ECO:0007669"/>
    <property type="project" value="UniProtKB-UniRule"/>
</dbReference>
<comment type="pathway">
    <text evidence="5">Cofactor biosynthesis; coenzyme A biosynthesis; CoA from (R)-pantothenate: step 5/5.</text>
</comment>
<gene>
    <name evidence="5 7" type="primary">coaE</name>
    <name evidence="7" type="ORF">AT746_16135</name>
</gene>
<dbReference type="UniPathway" id="UPA00241">
    <property type="reaction ID" value="UER00356"/>
</dbReference>
<dbReference type="PANTHER" id="PTHR10695">
    <property type="entry name" value="DEPHOSPHO-COA KINASE-RELATED"/>
    <property type="match status" value="1"/>
</dbReference>
<dbReference type="CDD" id="cd02022">
    <property type="entry name" value="DPCK"/>
    <property type="match status" value="1"/>
</dbReference>
<evidence type="ECO:0000256" key="3">
    <source>
        <dbReference type="ARBA" id="ARBA00022840"/>
    </source>
</evidence>
<dbReference type="GO" id="GO:0005737">
    <property type="term" value="C:cytoplasm"/>
    <property type="evidence" value="ECO:0007669"/>
    <property type="project" value="UniProtKB-SubCell"/>
</dbReference>
<comment type="subcellular location">
    <subcellularLocation>
        <location evidence="5">Cytoplasm</location>
    </subcellularLocation>
</comment>
<proteinExistence type="inferred from homology"/>
<name>A0A0U2ZKV2_9ALTE</name>
<evidence type="ECO:0000313" key="7">
    <source>
        <dbReference type="EMBL" id="ALS99639.1"/>
    </source>
</evidence>
<dbReference type="SUPFAM" id="SSF52540">
    <property type="entry name" value="P-loop containing nucleoside triphosphate hydrolases"/>
    <property type="match status" value="1"/>
</dbReference>
<dbReference type="Proteomes" id="UP000068447">
    <property type="component" value="Chromosome"/>
</dbReference>
<evidence type="ECO:0000256" key="1">
    <source>
        <dbReference type="ARBA" id="ARBA00009018"/>
    </source>
</evidence>